<accession>G7YPU5</accession>
<sequence length="144" mass="16199">MEHSVNVLHSEDFPLAGRPTRVTSNISFIWPQLGSIRSCSMHSTGFRRLHHLGRDGYQILGGFHRSTQAFLIPSHFPFFPSFEHQERSVFIPPDLCFTSKGISNQTETIYDPTPALLFPWVSLANPKSSRTSPVRSSVMGLSKN</sequence>
<evidence type="ECO:0000313" key="2">
    <source>
        <dbReference type="Proteomes" id="UP000008909"/>
    </source>
</evidence>
<reference key="2">
    <citation type="submission" date="2011-10" db="EMBL/GenBank/DDBJ databases">
        <title>The genome and transcriptome sequence of Clonorchis sinensis provide insights into the carcinogenic liver fluke.</title>
        <authorList>
            <person name="Wang X."/>
            <person name="Huang Y."/>
            <person name="Chen W."/>
            <person name="Liu H."/>
            <person name="Guo L."/>
            <person name="Chen Y."/>
            <person name="Luo F."/>
            <person name="Zhou W."/>
            <person name="Sun J."/>
            <person name="Mao Q."/>
            <person name="Liang P."/>
            <person name="Zhou C."/>
            <person name="Tian Y."/>
            <person name="Men J."/>
            <person name="Lv X."/>
            <person name="Huang L."/>
            <person name="Zhou J."/>
            <person name="Hu Y."/>
            <person name="Li R."/>
            <person name="Zhang F."/>
            <person name="Lei H."/>
            <person name="Li X."/>
            <person name="Hu X."/>
            <person name="Liang C."/>
            <person name="Xu J."/>
            <person name="Wu Z."/>
            <person name="Yu X."/>
        </authorList>
    </citation>
    <scope>NUCLEOTIDE SEQUENCE</scope>
    <source>
        <strain>Henan</strain>
    </source>
</reference>
<gene>
    <name evidence="1" type="ORF">CLF_106279</name>
</gene>
<protein>
    <submittedName>
        <fullName evidence="1">Uncharacterized protein</fullName>
    </submittedName>
</protein>
<organism evidence="1 2">
    <name type="scientific">Clonorchis sinensis</name>
    <name type="common">Chinese liver fluke</name>
    <dbReference type="NCBI Taxonomy" id="79923"/>
    <lineage>
        <taxon>Eukaryota</taxon>
        <taxon>Metazoa</taxon>
        <taxon>Spiralia</taxon>
        <taxon>Lophotrochozoa</taxon>
        <taxon>Platyhelminthes</taxon>
        <taxon>Trematoda</taxon>
        <taxon>Digenea</taxon>
        <taxon>Opisthorchiida</taxon>
        <taxon>Opisthorchiata</taxon>
        <taxon>Opisthorchiidae</taxon>
        <taxon>Clonorchis</taxon>
    </lineage>
</organism>
<dbReference type="EMBL" id="DF143946">
    <property type="protein sequence ID" value="GAA54976.1"/>
    <property type="molecule type" value="Genomic_DNA"/>
</dbReference>
<proteinExistence type="predicted"/>
<name>G7YPU5_CLOSI</name>
<dbReference type="Proteomes" id="UP000008909">
    <property type="component" value="Unassembled WGS sequence"/>
</dbReference>
<dbReference type="AlphaFoldDB" id="G7YPU5"/>
<reference evidence="1" key="1">
    <citation type="journal article" date="2011" name="Genome Biol.">
        <title>The draft genome of the carcinogenic human liver fluke Clonorchis sinensis.</title>
        <authorList>
            <person name="Wang X."/>
            <person name="Chen W."/>
            <person name="Huang Y."/>
            <person name="Sun J."/>
            <person name="Men J."/>
            <person name="Liu H."/>
            <person name="Luo F."/>
            <person name="Guo L."/>
            <person name="Lv X."/>
            <person name="Deng C."/>
            <person name="Zhou C."/>
            <person name="Fan Y."/>
            <person name="Li X."/>
            <person name="Huang L."/>
            <person name="Hu Y."/>
            <person name="Liang C."/>
            <person name="Hu X."/>
            <person name="Xu J."/>
            <person name="Yu X."/>
        </authorList>
    </citation>
    <scope>NUCLEOTIDE SEQUENCE [LARGE SCALE GENOMIC DNA]</scope>
    <source>
        <strain evidence="1">Henan</strain>
    </source>
</reference>
<keyword evidence="2" id="KW-1185">Reference proteome</keyword>
<evidence type="ECO:0000313" key="1">
    <source>
        <dbReference type="EMBL" id="GAA54976.1"/>
    </source>
</evidence>